<protein>
    <submittedName>
        <fullName evidence="2">Uncharacterized protein</fullName>
    </submittedName>
</protein>
<evidence type="ECO:0000256" key="1">
    <source>
        <dbReference type="SAM" id="Phobius"/>
    </source>
</evidence>
<keyword evidence="3" id="KW-1185">Reference proteome</keyword>
<keyword evidence="1" id="KW-1133">Transmembrane helix</keyword>
<dbReference type="AlphaFoldDB" id="A0A2N5M294"/>
<feature type="transmembrane region" description="Helical" evidence="1">
    <location>
        <begin position="6"/>
        <end position="33"/>
    </location>
</feature>
<gene>
    <name evidence="2" type="ORF">CUU66_19475</name>
</gene>
<dbReference type="Proteomes" id="UP000234748">
    <property type="component" value="Unassembled WGS sequence"/>
</dbReference>
<keyword evidence="1" id="KW-0472">Membrane</keyword>
<keyword evidence="1" id="KW-0812">Transmembrane</keyword>
<sequence length="100" mass="11593">MLKFLGFMLMFSMFMIIYLLPMLMFGALCFSFVEYAYRRAGVFLHMAALRRISGCLLVRNQINSLGWTEYVYIKTEKAAETFLDSLAGNSKFPVFVYVLN</sequence>
<comment type="caution">
    <text evidence="2">The sequence shown here is derived from an EMBL/GenBank/DDBJ whole genome shotgun (WGS) entry which is preliminary data.</text>
</comment>
<reference evidence="2 3" key="1">
    <citation type="submission" date="2017-11" db="EMBL/GenBank/DDBJ databases">
        <title>Comparitive Functional Genomics of Dry Heat Resistant strains isolated from the Viking Spacecraft.</title>
        <authorList>
            <person name="Seuylemezian A."/>
            <person name="Cooper K."/>
            <person name="Vaishampayan P."/>
        </authorList>
    </citation>
    <scope>NUCLEOTIDE SEQUENCE [LARGE SCALE GENOMIC DNA]</scope>
    <source>
        <strain evidence="2 3">V1-29</strain>
    </source>
</reference>
<name>A0A2N5M294_9BACI</name>
<accession>A0A2N5M294</accession>
<organism evidence="2 3">
    <name type="scientific">Peribacillus deserti</name>
    <dbReference type="NCBI Taxonomy" id="673318"/>
    <lineage>
        <taxon>Bacteria</taxon>
        <taxon>Bacillati</taxon>
        <taxon>Bacillota</taxon>
        <taxon>Bacilli</taxon>
        <taxon>Bacillales</taxon>
        <taxon>Bacillaceae</taxon>
        <taxon>Peribacillus</taxon>
    </lineage>
</organism>
<proteinExistence type="predicted"/>
<evidence type="ECO:0000313" key="2">
    <source>
        <dbReference type="EMBL" id="PLT28393.1"/>
    </source>
</evidence>
<dbReference type="EMBL" id="PGUY01000062">
    <property type="protein sequence ID" value="PLT28393.1"/>
    <property type="molecule type" value="Genomic_DNA"/>
</dbReference>
<evidence type="ECO:0000313" key="3">
    <source>
        <dbReference type="Proteomes" id="UP000234748"/>
    </source>
</evidence>